<feature type="compositionally biased region" description="Acidic residues" evidence="2">
    <location>
        <begin position="64"/>
        <end position="73"/>
    </location>
</feature>
<name>A0AAQ4ED77_AMBAM</name>
<reference evidence="3 4" key="1">
    <citation type="journal article" date="2023" name="Arcadia Sci">
        <title>De novo assembly of a long-read Amblyomma americanum tick genome.</title>
        <authorList>
            <person name="Chou S."/>
            <person name="Poskanzer K.E."/>
            <person name="Rollins M."/>
            <person name="Thuy-Boun P.S."/>
        </authorList>
    </citation>
    <scope>NUCLEOTIDE SEQUENCE [LARGE SCALE GENOMIC DNA]</scope>
    <source>
        <strain evidence="3">F_SG_1</strain>
        <tissue evidence="3">Salivary glands</tissue>
    </source>
</reference>
<evidence type="ECO:0000256" key="2">
    <source>
        <dbReference type="SAM" id="MobiDB-lite"/>
    </source>
</evidence>
<evidence type="ECO:0000313" key="3">
    <source>
        <dbReference type="EMBL" id="KAK8772533.1"/>
    </source>
</evidence>
<dbReference type="EMBL" id="JARKHS020018156">
    <property type="protein sequence ID" value="KAK8772533.1"/>
    <property type="molecule type" value="Genomic_DNA"/>
</dbReference>
<feature type="region of interest" description="Disordered" evidence="2">
    <location>
        <begin position="64"/>
        <end position="116"/>
    </location>
</feature>
<comment type="caution">
    <text evidence="3">The sequence shown here is derived from an EMBL/GenBank/DDBJ whole genome shotgun (WGS) entry which is preliminary data.</text>
</comment>
<accession>A0AAQ4ED77</accession>
<gene>
    <name evidence="3" type="ORF">V5799_024224</name>
</gene>
<dbReference type="Proteomes" id="UP001321473">
    <property type="component" value="Unassembled WGS sequence"/>
</dbReference>
<evidence type="ECO:0000256" key="1">
    <source>
        <dbReference type="SAM" id="Coils"/>
    </source>
</evidence>
<protein>
    <submittedName>
        <fullName evidence="3">Uncharacterized protein</fullName>
    </submittedName>
</protein>
<proteinExistence type="predicted"/>
<keyword evidence="1" id="KW-0175">Coiled coil</keyword>
<evidence type="ECO:0000313" key="4">
    <source>
        <dbReference type="Proteomes" id="UP001321473"/>
    </source>
</evidence>
<dbReference type="AlphaFoldDB" id="A0AAQ4ED77"/>
<organism evidence="3 4">
    <name type="scientific">Amblyomma americanum</name>
    <name type="common">Lone star tick</name>
    <dbReference type="NCBI Taxonomy" id="6943"/>
    <lineage>
        <taxon>Eukaryota</taxon>
        <taxon>Metazoa</taxon>
        <taxon>Ecdysozoa</taxon>
        <taxon>Arthropoda</taxon>
        <taxon>Chelicerata</taxon>
        <taxon>Arachnida</taxon>
        <taxon>Acari</taxon>
        <taxon>Parasitiformes</taxon>
        <taxon>Ixodida</taxon>
        <taxon>Ixodoidea</taxon>
        <taxon>Ixodidae</taxon>
        <taxon>Amblyomminae</taxon>
        <taxon>Amblyomma</taxon>
    </lineage>
</organism>
<keyword evidence="4" id="KW-1185">Reference proteome</keyword>
<sequence length="192" mass="21291">MWKEVSPGGLKQSSIACKKKKHTKTERSVEVYLKAFGKTLHKVVILLWTASLGYGASCCSPSDLDADDEDNQEYDSAVTQSDGGRLTEGPPALLSPRPWAGESNDQEEAGNNPQHRALGGTMVQEAERVQEEVRRLVQLLKEKELRIHSLERRVLAMAKELSEVTAENRELREMNNALLDGVPLAMQPPAKE</sequence>
<feature type="coiled-coil region" evidence="1">
    <location>
        <begin position="123"/>
        <end position="177"/>
    </location>
</feature>